<gene>
    <name evidence="3" type="ORF">DFR49_0113</name>
</gene>
<dbReference type="PANTHER" id="PTHR43767:SF1">
    <property type="entry name" value="NONRIBOSOMAL PEPTIDE SYNTHASE PES1 (EUROFUNG)-RELATED"/>
    <property type="match status" value="1"/>
</dbReference>
<dbReference type="NCBIfam" id="TIGR03098">
    <property type="entry name" value="ligase_PEP_1"/>
    <property type="match status" value="1"/>
</dbReference>
<dbReference type="RefSeq" id="WP_211325780.1">
    <property type="nucleotide sequence ID" value="NZ_QXDC01000002.1"/>
</dbReference>
<evidence type="ECO:0000259" key="1">
    <source>
        <dbReference type="Pfam" id="PF00501"/>
    </source>
</evidence>
<evidence type="ECO:0000259" key="2">
    <source>
        <dbReference type="Pfam" id="PF13193"/>
    </source>
</evidence>
<dbReference type="InterPro" id="IPR050237">
    <property type="entry name" value="ATP-dep_AMP-bd_enzyme"/>
</dbReference>
<evidence type="ECO:0000313" key="4">
    <source>
        <dbReference type="Proteomes" id="UP000266568"/>
    </source>
</evidence>
<dbReference type="PANTHER" id="PTHR43767">
    <property type="entry name" value="LONG-CHAIN-FATTY-ACID--COA LIGASE"/>
    <property type="match status" value="1"/>
</dbReference>
<dbReference type="InterPro" id="IPR025110">
    <property type="entry name" value="AMP-bd_C"/>
</dbReference>
<feature type="domain" description="AMP-dependent synthetase/ligase" evidence="1">
    <location>
        <begin position="19"/>
        <end position="357"/>
    </location>
</feature>
<dbReference type="InterPro" id="IPR042099">
    <property type="entry name" value="ANL_N_sf"/>
</dbReference>
<dbReference type="SUPFAM" id="SSF56801">
    <property type="entry name" value="Acetyl-CoA synthetase-like"/>
    <property type="match status" value="1"/>
</dbReference>
<feature type="domain" description="AMP-binding enzyme C-terminal" evidence="2">
    <location>
        <begin position="416"/>
        <end position="491"/>
    </location>
</feature>
<dbReference type="InterPro" id="IPR017529">
    <property type="entry name" value="AcylCoA_ligase_PEP_1"/>
</dbReference>
<evidence type="ECO:0000313" key="3">
    <source>
        <dbReference type="EMBL" id="RIA45593.1"/>
    </source>
</evidence>
<dbReference type="EMBL" id="QXDC01000002">
    <property type="protein sequence ID" value="RIA45593.1"/>
    <property type="molecule type" value="Genomic_DNA"/>
</dbReference>
<keyword evidence="3" id="KW-0436">Ligase</keyword>
<accession>A0A397PB23</accession>
<organism evidence="3 4">
    <name type="scientific">Hephaestia caeni</name>
    <dbReference type="NCBI Taxonomy" id="645617"/>
    <lineage>
        <taxon>Bacteria</taxon>
        <taxon>Pseudomonadati</taxon>
        <taxon>Pseudomonadota</taxon>
        <taxon>Alphaproteobacteria</taxon>
        <taxon>Sphingomonadales</taxon>
        <taxon>Sphingomonadaceae</taxon>
        <taxon>Hephaestia</taxon>
    </lineage>
</organism>
<keyword evidence="4" id="KW-1185">Reference proteome</keyword>
<proteinExistence type="predicted"/>
<dbReference type="PROSITE" id="PS00455">
    <property type="entry name" value="AMP_BINDING"/>
    <property type="match status" value="1"/>
</dbReference>
<dbReference type="Pfam" id="PF13193">
    <property type="entry name" value="AMP-binding_C"/>
    <property type="match status" value="1"/>
</dbReference>
<dbReference type="Gene3D" id="3.40.50.12780">
    <property type="entry name" value="N-terminal domain of ligase-like"/>
    <property type="match status" value="1"/>
</dbReference>
<reference evidence="3 4" key="1">
    <citation type="submission" date="2018-08" db="EMBL/GenBank/DDBJ databases">
        <title>Genomic Encyclopedia of Type Strains, Phase IV (KMG-IV): sequencing the most valuable type-strain genomes for metagenomic binning, comparative biology and taxonomic classification.</title>
        <authorList>
            <person name="Goeker M."/>
        </authorList>
    </citation>
    <scope>NUCLEOTIDE SEQUENCE [LARGE SCALE GENOMIC DNA]</scope>
    <source>
        <strain evidence="3 4">DSM 25527</strain>
    </source>
</reference>
<dbReference type="InterPro" id="IPR045851">
    <property type="entry name" value="AMP-bd_C_sf"/>
</dbReference>
<dbReference type="Gene3D" id="3.30.300.30">
    <property type="match status" value="1"/>
</dbReference>
<dbReference type="Pfam" id="PF00501">
    <property type="entry name" value="AMP-binding"/>
    <property type="match status" value="1"/>
</dbReference>
<dbReference type="InterPro" id="IPR020845">
    <property type="entry name" value="AMP-binding_CS"/>
</dbReference>
<name>A0A397PB23_9SPHN</name>
<sequence length="503" mass="53878">MIDLDPMPRPIDHLPACGRPGDVAIEDRAGTVSYAELEARVGATAAWLARQGLSPGDRVASWLPKTRLACVMPLAAPRAGLIHVPVNPVLKRAQVAHILADSGAAMLVTQPARAATFEAGDVPEACRIVAEEDIAITGDRLPSSAADPDYLAAILYTSGSTGRPKGVMLSHANLWLGAISVAHYLELESLDRVLGVLPLSFDYGQNQLFSTWAAGARVVPLDYLLPRDVMKAVARFGITTLAGVPPLWTQLLEIDWTEDSVGYLKRLTNSGGALAPTMVSGLRARFPAAKLYAMYGLTEAFRSTYLDPGLIDTHPEAMGRAIPFAEVMAVRADGSRAAPGEPGELVHAGPLVARGYWNDPERTAQRFRPAPAFSREGGIAAWSGDTVIEGTDGLFRFVGRDDEMIKSAGNRISPTEIEEAVLRGGEAAEAAAFGVPDDRLGQAIVVVARAVGDIEAAEQGLRARLRRDLPSFMQPIRYEWRDALPRNANGKLDRAAMRTGLTP</sequence>
<protein>
    <submittedName>
        <fullName evidence="3">Acyl-CoA ligase (AMP-forming) (Exosortase A-associated)</fullName>
    </submittedName>
</protein>
<comment type="caution">
    <text evidence="3">The sequence shown here is derived from an EMBL/GenBank/DDBJ whole genome shotgun (WGS) entry which is preliminary data.</text>
</comment>
<dbReference type="InterPro" id="IPR000873">
    <property type="entry name" value="AMP-dep_synth/lig_dom"/>
</dbReference>
<dbReference type="Proteomes" id="UP000266568">
    <property type="component" value="Unassembled WGS sequence"/>
</dbReference>
<dbReference type="GO" id="GO:0016878">
    <property type="term" value="F:acid-thiol ligase activity"/>
    <property type="evidence" value="ECO:0007669"/>
    <property type="project" value="UniProtKB-ARBA"/>
</dbReference>
<dbReference type="AlphaFoldDB" id="A0A397PB23"/>